<keyword evidence="1" id="KW-0812">Transmembrane</keyword>
<dbReference type="PROSITE" id="PS51257">
    <property type="entry name" value="PROKAR_LIPOPROTEIN"/>
    <property type="match status" value="1"/>
</dbReference>
<keyword evidence="4" id="KW-1185">Reference proteome</keyword>
<evidence type="ECO:0000313" key="3">
    <source>
        <dbReference type="EMBL" id="CAE8643032.1"/>
    </source>
</evidence>
<dbReference type="EMBL" id="CAJNNV010033249">
    <property type="protein sequence ID" value="CAE8643032.1"/>
    <property type="molecule type" value="Genomic_DNA"/>
</dbReference>
<accession>A0A813HZY4</accession>
<dbReference type="Proteomes" id="UP000654075">
    <property type="component" value="Unassembled WGS sequence"/>
</dbReference>
<gene>
    <name evidence="3" type="ORF">PGLA1383_LOCUS57411</name>
</gene>
<protein>
    <submittedName>
        <fullName evidence="3">Uncharacterized protein</fullName>
    </submittedName>
</protein>
<organism evidence="3 4">
    <name type="scientific">Polarella glacialis</name>
    <name type="common">Dinoflagellate</name>
    <dbReference type="NCBI Taxonomy" id="89957"/>
    <lineage>
        <taxon>Eukaryota</taxon>
        <taxon>Sar</taxon>
        <taxon>Alveolata</taxon>
        <taxon>Dinophyceae</taxon>
        <taxon>Suessiales</taxon>
        <taxon>Suessiaceae</taxon>
        <taxon>Polarella</taxon>
    </lineage>
</organism>
<feature type="transmembrane region" description="Helical" evidence="1">
    <location>
        <begin position="81"/>
        <end position="99"/>
    </location>
</feature>
<evidence type="ECO:0000256" key="1">
    <source>
        <dbReference type="SAM" id="Phobius"/>
    </source>
</evidence>
<dbReference type="AlphaFoldDB" id="A0A813HZY4"/>
<evidence type="ECO:0000256" key="2">
    <source>
        <dbReference type="SAM" id="SignalP"/>
    </source>
</evidence>
<sequence length="101" mass="11374">MRPQDTRWLLFPVASAAAIACLVAAPQRERLLASVPALWQESQGADPLPNEAEELFRVEVEESVLRLFDKIEARRTVYDVWAVRFMAAMPLVFLGYLLAAT</sequence>
<feature type="chain" id="PRO_5032283755" evidence="2">
    <location>
        <begin position="25"/>
        <end position="101"/>
    </location>
</feature>
<evidence type="ECO:0000313" key="4">
    <source>
        <dbReference type="Proteomes" id="UP000654075"/>
    </source>
</evidence>
<reference evidence="3" key="1">
    <citation type="submission" date="2021-02" db="EMBL/GenBank/DDBJ databases">
        <authorList>
            <person name="Dougan E. K."/>
            <person name="Rhodes N."/>
            <person name="Thang M."/>
            <person name="Chan C."/>
        </authorList>
    </citation>
    <scope>NUCLEOTIDE SEQUENCE</scope>
</reference>
<feature type="signal peptide" evidence="2">
    <location>
        <begin position="1"/>
        <end position="24"/>
    </location>
</feature>
<name>A0A813HZY4_POLGL</name>
<keyword evidence="2" id="KW-0732">Signal</keyword>
<comment type="caution">
    <text evidence="3">The sequence shown here is derived from an EMBL/GenBank/DDBJ whole genome shotgun (WGS) entry which is preliminary data.</text>
</comment>
<proteinExistence type="predicted"/>
<keyword evidence="1" id="KW-0472">Membrane</keyword>
<keyword evidence="1" id="KW-1133">Transmembrane helix</keyword>